<organism evidence="2 3">
    <name type="scientific">Paraburkholderia elongata</name>
    <dbReference type="NCBI Taxonomy" id="2675747"/>
    <lineage>
        <taxon>Bacteria</taxon>
        <taxon>Pseudomonadati</taxon>
        <taxon>Pseudomonadota</taxon>
        <taxon>Betaproteobacteria</taxon>
        <taxon>Burkholderiales</taxon>
        <taxon>Burkholderiaceae</taxon>
        <taxon>Paraburkholderia</taxon>
    </lineage>
</organism>
<protein>
    <submittedName>
        <fullName evidence="2">Uncharacterized protein</fullName>
    </submittedName>
</protein>
<feature type="region of interest" description="Disordered" evidence="1">
    <location>
        <begin position="1"/>
        <end position="21"/>
    </location>
</feature>
<keyword evidence="3" id="KW-1185">Reference proteome</keyword>
<gene>
    <name evidence="2" type="ORF">GNZ13_35430</name>
</gene>
<evidence type="ECO:0000256" key="1">
    <source>
        <dbReference type="SAM" id="MobiDB-lite"/>
    </source>
</evidence>
<sequence>MAENNDGGPAFPAPYHPQEGIKTVNPTGMTLRAYFAAHADISEFDIDEHVFEVRSARATYTSEPASPMEIAEAVADLKVMLADALIRRLARGEA</sequence>
<accession>A0A972NWF7</accession>
<reference evidence="2 3" key="1">
    <citation type="submission" date="2019-11" db="EMBL/GenBank/DDBJ databases">
        <title>Metabolism of dissolved organic matter in forest soils.</title>
        <authorList>
            <person name="Cyle K.T."/>
            <person name="Wilhelm R.C."/>
            <person name="Martinez C.E."/>
        </authorList>
    </citation>
    <scope>NUCLEOTIDE SEQUENCE [LARGE SCALE GENOMIC DNA]</scope>
    <source>
        <strain evidence="2 3">5N</strain>
    </source>
</reference>
<name>A0A972NWF7_9BURK</name>
<dbReference type="EMBL" id="WOEZ01000196">
    <property type="protein sequence ID" value="NPT59708.1"/>
    <property type="molecule type" value="Genomic_DNA"/>
</dbReference>
<proteinExistence type="predicted"/>
<dbReference type="AlphaFoldDB" id="A0A972NWF7"/>
<dbReference type="RefSeq" id="WP_172173280.1">
    <property type="nucleotide sequence ID" value="NZ_WOEZ01000196.1"/>
</dbReference>
<dbReference type="Proteomes" id="UP000655523">
    <property type="component" value="Unassembled WGS sequence"/>
</dbReference>
<evidence type="ECO:0000313" key="3">
    <source>
        <dbReference type="Proteomes" id="UP000655523"/>
    </source>
</evidence>
<comment type="caution">
    <text evidence="2">The sequence shown here is derived from an EMBL/GenBank/DDBJ whole genome shotgun (WGS) entry which is preliminary data.</text>
</comment>
<evidence type="ECO:0000313" key="2">
    <source>
        <dbReference type="EMBL" id="NPT59708.1"/>
    </source>
</evidence>